<evidence type="ECO:0000313" key="2">
    <source>
        <dbReference type="EMBL" id="PYI03137.1"/>
    </source>
</evidence>
<keyword evidence="3" id="KW-1185">Reference proteome</keyword>
<dbReference type="SUPFAM" id="SSF53335">
    <property type="entry name" value="S-adenosyl-L-methionine-dependent methyltransferases"/>
    <property type="match status" value="1"/>
</dbReference>
<protein>
    <recommendedName>
        <fullName evidence="1">Methyltransferase domain-containing protein</fullName>
    </recommendedName>
</protein>
<dbReference type="OrthoDB" id="417697at2759"/>
<feature type="domain" description="Methyltransferase" evidence="1">
    <location>
        <begin position="52"/>
        <end position="150"/>
    </location>
</feature>
<dbReference type="CDD" id="cd02440">
    <property type="entry name" value="AdoMet_MTases"/>
    <property type="match status" value="1"/>
</dbReference>
<dbReference type="PANTHER" id="PTHR43591:SF50">
    <property type="entry name" value="METHYLTRANSFERASE DOMAIN-CONTAINING PROTEIN-RELATED"/>
    <property type="match status" value="1"/>
</dbReference>
<dbReference type="AlphaFoldDB" id="A0A319DZJ1"/>
<dbReference type="EMBL" id="KZ826384">
    <property type="protein sequence ID" value="PYI03137.1"/>
    <property type="molecule type" value="Genomic_DNA"/>
</dbReference>
<dbReference type="Gene3D" id="3.40.50.150">
    <property type="entry name" value="Vaccinia Virus protein VP39"/>
    <property type="match status" value="1"/>
</dbReference>
<dbReference type="InterPro" id="IPR029063">
    <property type="entry name" value="SAM-dependent_MTases_sf"/>
</dbReference>
<dbReference type="STRING" id="1448318.A0A319DZJ1"/>
<organism evidence="2 3">
    <name type="scientific">Aspergillus sclerotiicarbonarius (strain CBS 121057 / IBT 28362)</name>
    <dbReference type="NCBI Taxonomy" id="1448318"/>
    <lineage>
        <taxon>Eukaryota</taxon>
        <taxon>Fungi</taxon>
        <taxon>Dikarya</taxon>
        <taxon>Ascomycota</taxon>
        <taxon>Pezizomycotina</taxon>
        <taxon>Eurotiomycetes</taxon>
        <taxon>Eurotiomycetidae</taxon>
        <taxon>Eurotiales</taxon>
        <taxon>Aspergillaceae</taxon>
        <taxon>Aspergillus</taxon>
        <taxon>Aspergillus subgen. Circumdati</taxon>
    </lineage>
</organism>
<evidence type="ECO:0000259" key="1">
    <source>
        <dbReference type="Pfam" id="PF13649"/>
    </source>
</evidence>
<evidence type="ECO:0000313" key="3">
    <source>
        <dbReference type="Proteomes" id="UP000248423"/>
    </source>
</evidence>
<gene>
    <name evidence="2" type="ORF">BO78DRAFT_400013</name>
</gene>
<dbReference type="InterPro" id="IPR041698">
    <property type="entry name" value="Methyltransf_25"/>
</dbReference>
<sequence>MADVYAENLQRDAEDSRRLDEQFDLLTENLGYLIHPKVLWSLTNTTTPPIKIADLATGTARFLRRVADCSDAILANAILDGSDLSASQFPVPSSLPPNVQLRVQDVRAPMPREWEGRYDLVHVRQIAAGLTPEEWESVVANLARLLKPGGAMQWEECNFANTVHLRGGERDGQLCSVEAARTLGQMFKTGLMTHFCHGWDRLQAAMQAAGLERVGAEWVSSDRIPHTRRALTQNGMHVIRRWACAKAQAGRLLSVGEVQALADQADRDIESGCYVRFDIHAAWGFKPN</sequence>
<reference evidence="2 3" key="1">
    <citation type="submission" date="2018-02" db="EMBL/GenBank/DDBJ databases">
        <title>The genomes of Aspergillus section Nigri reveals drivers in fungal speciation.</title>
        <authorList>
            <consortium name="DOE Joint Genome Institute"/>
            <person name="Vesth T.C."/>
            <person name="Nybo J."/>
            <person name="Theobald S."/>
            <person name="Brandl J."/>
            <person name="Frisvad J.C."/>
            <person name="Nielsen K.F."/>
            <person name="Lyhne E.K."/>
            <person name="Kogle M.E."/>
            <person name="Kuo A."/>
            <person name="Riley R."/>
            <person name="Clum A."/>
            <person name="Nolan M."/>
            <person name="Lipzen A."/>
            <person name="Salamov A."/>
            <person name="Henrissat B."/>
            <person name="Wiebenga A."/>
            <person name="De vries R.P."/>
            <person name="Grigoriev I.V."/>
            <person name="Mortensen U.H."/>
            <person name="Andersen M.R."/>
            <person name="Baker S.E."/>
        </authorList>
    </citation>
    <scope>NUCLEOTIDE SEQUENCE [LARGE SCALE GENOMIC DNA]</scope>
    <source>
        <strain evidence="2 3">CBS 121057</strain>
    </source>
</reference>
<dbReference type="Pfam" id="PF13649">
    <property type="entry name" value="Methyltransf_25"/>
    <property type="match status" value="1"/>
</dbReference>
<name>A0A319DZJ1_ASPSB</name>
<proteinExistence type="predicted"/>
<dbReference type="Proteomes" id="UP000248423">
    <property type="component" value="Unassembled WGS sequence"/>
</dbReference>
<dbReference type="PANTHER" id="PTHR43591">
    <property type="entry name" value="METHYLTRANSFERASE"/>
    <property type="match status" value="1"/>
</dbReference>
<dbReference type="VEuPathDB" id="FungiDB:BO78DRAFT_400013"/>
<accession>A0A319DZJ1</accession>